<feature type="transmembrane region" description="Helical" evidence="1">
    <location>
        <begin position="7"/>
        <end position="28"/>
    </location>
</feature>
<organism evidence="2 3">
    <name type="scientific">Oceanobacillus halophilus</name>
    <dbReference type="NCBI Taxonomy" id="930130"/>
    <lineage>
        <taxon>Bacteria</taxon>
        <taxon>Bacillati</taxon>
        <taxon>Bacillota</taxon>
        <taxon>Bacilli</taxon>
        <taxon>Bacillales</taxon>
        <taxon>Bacillaceae</taxon>
        <taxon>Oceanobacillus</taxon>
    </lineage>
</organism>
<evidence type="ECO:0000313" key="3">
    <source>
        <dbReference type="Proteomes" id="UP000269301"/>
    </source>
</evidence>
<evidence type="ECO:0000256" key="1">
    <source>
        <dbReference type="SAM" id="Phobius"/>
    </source>
</evidence>
<sequence>MYQLALLYLAAVLAGFSLIVVTLLATFLGTVAPTLVAIGAVAVIVFSLAILYLALRALFNKHLK</sequence>
<dbReference type="RefSeq" id="WP_121204411.1">
    <property type="nucleotide sequence ID" value="NZ_RBZP01000007.1"/>
</dbReference>
<keyword evidence="3" id="KW-1185">Reference proteome</keyword>
<dbReference type="AlphaFoldDB" id="A0A495A1A8"/>
<dbReference type="OrthoDB" id="9974679at2"/>
<name>A0A495A1A8_9BACI</name>
<gene>
    <name evidence="2" type="ORF">D8M06_10775</name>
</gene>
<protein>
    <submittedName>
        <fullName evidence="2">Uncharacterized protein</fullName>
    </submittedName>
</protein>
<comment type="caution">
    <text evidence="2">The sequence shown here is derived from an EMBL/GenBank/DDBJ whole genome shotgun (WGS) entry which is preliminary data.</text>
</comment>
<keyword evidence="1" id="KW-1133">Transmembrane helix</keyword>
<evidence type="ECO:0000313" key="2">
    <source>
        <dbReference type="EMBL" id="RKQ33249.1"/>
    </source>
</evidence>
<dbReference type="Proteomes" id="UP000269301">
    <property type="component" value="Unassembled WGS sequence"/>
</dbReference>
<proteinExistence type="predicted"/>
<keyword evidence="1" id="KW-0812">Transmembrane</keyword>
<keyword evidence="1" id="KW-0472">Membrane</keyword>
<feature type="transmembrane region" description="Helical" evidence="1">
    <location>
        <begin position="34"/>
        <end position="55"/>
    </location>
</feature>
<dbReference type="EMBL" id="RBZP01000007">
    <property type="protein sequence ID" value="RKQ33249.1"/>
    <property type="molecule type" value="Genomic_DNA"/>
</dbReference>
<reference evidence="2 3" key="1">
    <citation type="journal article" date="2016" name="Int. J. Syst. Evol. Microbiol.">
        <title>Oceanobacillus halophilus sp. nov., a novel moderately halophilic bacterium from a hypersaline lake.</title>
        <authorList>
            <person name="Amoozegar M.A."/>
            <person name="Bagheri M."/>
            <person name="Makhdoumi A."/>
            <person name="Nikou M.M."/>
            <person name="Fazeli S.A.S."/>
            <person name="Schumann P."/>
            <person name="Sproer C."/>
            <person name="Sanchez-Porro C."/>
            <person name="Ventosa A."/>
        </authorList>
    </citation>
    <scope>NUCLEOTIDE SEQUENCE [LARGE SCALE GENOMIC DNA]</scope>
    <source>
        <strain evidence="2 3">DSM 23996</strain>
    </source>
</reference>
<accession>A0A495A1A8</accession>